<dbReference type="STRING" id="399497.BW733_04065"/>
<name>A0A1Q2CVK8_9ACTN</name>
<keyword evidence="1" id="KW-1133">Transmembrane helix</keyword>
<accession>A0A1Q2CVK8</accession>
<evidence type="ECO:0000256" key="1">
    <source>
        <dbReference type="SAM" id="Phobius"/>
    </source>
</evidence>
<dbReference type="RefSeq" id="WP_077348109.1">
    <property type="nucleotide sequence ID" value="NZ_CP019607.1"/>
</dbReference>
<evidence type="ECO:0000313" key="2">
    <source>
        <dbReference type="EMBL" id="AQP50130.1"/>
    </source>
</evidence>
<dbReference type="Proteomes" id="UP000188235">
    <property type="component" value="Chromosome"/>
</dbReference>
<feature type="transmembrane region" description="Helical" evidence="1">
    <location>
        <begin position="62"/>
        <end position="79"/>
    </location>
</feature>
<keyword evidence="1" id="KW-0812">Transmembrane</keyword>
<dbReference type="EMBL" id="CP019607">
    <property type="protein sequence ID" value="AQP50130.1"/>
    <property type="molecule type" value="Genomic_DNA"/>
</dbReference>
<proteinExistence type="predicted"/>
<reference evidence="2 3" key="1">
    <citation type="journal article" date="2008" name="Int. J. Syst. Evol. Microbiol.">
        <title>Tessaracoccus flavescens sp. nov., isolated from marine sediment.</title>
        <authorList>
            <person name="Lee D.W."/>
            <person name="Lee S.D."/>
        </authorList>
    </citation>
    <scope>NUCLEOTIDE SEQUENCE [LARGE SCALE GENOMIC DNA]</scope>
    <source>
        <strain evidence="2 3">SST-39T</strain>
    </source>
</reference>
<dbReference type="KEGG" id="tfa:BW733_04065"/>
<dbReference type="AlphaFoldDB" id="A0A1Q2CVK8"/>
<keyword evidence="3" id="KW-1185">Reference proteome</keyword>
<sequence>MKLNGGVMTVFGATLALGIFPKLSALALIGSLVPTTVAGHAFWEETDPDARQMQATQFAKNAGIIGGLMLVILGGGMAADGSK</sequence>
<evidence type="ECO:0008006" key="4">
    <source>
        <dbReference type="Google" id="ProtNLM"/>
    </source>
</evidence>
<evidence type="ECO:0000313" key="3">
    <source>
        <dbReference type="Proteomes" id="UP000188235"/>
    </source>
</evidence>
<keyword evidence="1" id="KW-0472">Membrane</keyword>
<organism evidence="2 3">
    <name type="scientific">Tessaracoccus flavescens</name>
    <dbReference type="NCBI Taxonomy" id="399497"/>
    <lineage>
        <taxon>Bacteria</taxon>
        <taxon>Bacillati</taxon>
        <taxon>Actinomycetota</taxon>
        <taxon>Actinomycetes</taxon>
        <taxon>Propionibacteriales</taxon>
        <taxon>Propionibacteriaceae</taxon>
        <taxon>Tessaracoccus</taxon>
    </lineage>
</organism>
<protein>
    <recommendedName>
        <fullName evidence="4">DoxX family protein</fullName>
    </recommendedName>
</protein>
<gene>
    <name evidence="2" type="ORF">BW733_04065</name>
</gene>